<dbReference type="eggNOG" id="COG3193">
    <property type="taxonomic scope" value="Bacteria"/>
</dbReference>
<feature type="domain" description="SusD-like N-terminal" evidence="8">
    <location>
        <begin position="36"/>
        <end position="163"/>
    </location>
</feature>
<gene>
    <name evidence="9" type="ORF">JCM15093_734</name>
</gene>
<evidence type="ECO:0000256" key="3">
    <source>
        <dbReference type="ARBA" id="ARBA00022729"/>
    </source>
</evidence>
<organism evidence="9 10">
    <name type="scientific">Bacteroides graminisolvens DSM 19988 = JCM 15093</name>
    <dbReference type="NCBI Taxonomy" id="1121097"/>
    <lineage>
        <taxon>Bacteria</taxon>
        <taxon>Pseudomonadati</taxon>
        <taxon>Bacteroidota</taxon>
        <taxon>Bacteroidia</taxon>
        <taxon>Bacteroidales</taxon>
        <taxon>Bacteroidaceae</taxon>
        <taxon>Bacteroides</taxon>
    </lineage>
</organism>
<evidence type="ECO:0000256" key="2">
    <source>
        <dbReference type="ARBA" id="ARBA00006275"/>
    </source>
</evidence>
<dbReference type="GO" id="GO:0009279">
    <property type="term" value="C:cell outer membrane"/>
    <property type="evidence" value="ECO:0007669"/>
    <property type="project" value="UniProtKB-SubCell"/>
</dbReference>
<evidence type="ECO:0000313" key="10">
    <source>
        <dbReference type="Proteomes" id="UP000027601"/>
    </source>
</evidence>
<proteinExistence type="inferred from homology"/>
<evidence type="ECO:0000256" key="4">
    <source>
        <dbReference type="ARBA" id="ARBA00023136"/>
    </source>
</evidence>
<comment type="caution">
    <text evidence="9">The sequence shown here is derived from an EMBL/GenBank/DDBJ whole genome shotgun (WGS) entry which is preliminary data.</text>
</comment>
<comment type="subcellular location">
    <subcellularLocation>
        <location evidence="1">Cell outer membrane</location>
    </subcellularLocation>
</comment>
<feature type="domain" description="RagB/SusD" evidence="7">
    <location>
        <begin position="333"/>
        <end position="500"/>
    </location>
</feature>
<dbReference type="EMBL" id="BAJS01000002">
    <property type="protein sequence ID" value="GAK35628.1"/>
    <property type="molecule type" value="Genomic_DNA"/>
</dbReference>
<evidence type="ECO:0000256" key="1">
    <source>
        <dbReference type="ARBA" id="ARBA00004442"/>
    </source>
</evidence>
<dbReference type="InterPro" id="IPR033985">
    <property type="entry name" value="SusD-like_N"/>
</dbReference>
<dbReference type="AlphaFoldDB" id="A0A069CYG9"/>
<dbReference type="Pfam" id="PF14322">
    <property type="entry name" value="SusD-like_3"/>
    <property type="match status" value="1"/>
</dbReference>
<evidence type="ECO:0000256" key="6">
    <source>
        <dbReference type="SAM" id="MobiDB-lite"/>
    </source>
</evidence>
<name>A0A069CYG9_9BACE</name>
<reference evidence="9 10" key="1">
    <citation type="journal article" date="2015" name="Microbes Environ.">
        <title>Distribution and evolution of nitrogen fixation genes in the phylum bacteroidetes.</title>
        <authorList>
            <person name="Inoue J."/>
            <person name="Oshima K."/>
            <person name="Suda W."/>
            <person name="Sakamoto M."/>
            <person name="Iino T."/>
            <person name="Noda S."/>
            <person name="Hongoh Y."/>
            <person name="Hattori M."/>
            <person name="Ohkuma M."/>
        </authorList>
    </citation>
    <scope>NUCLEOTIDE SEQUENCE [LARGE SCALE GENOMIC DNA]</scope>
    <source>
        <strain evidence="9 10">JCM 15093</strain>
    </source>
</reference>
<keyword evidence="4" id="KW-0472">Membrane</keyword>
<feature type="region of interest" description="Disordered" evidence="6">
    <location>
        <begin position="1"/>
        <end position="23"/>
    </location>
</feature>
<dbReference type="InterPro" id="IPR011990">
    <property type="entry name" value="TPR-like_helical_dom_sf"/>
</dbReference>
<keyword evidence="10" id="KW-1185">Reference proteome</keyword>
<comment type="similarity">
    <text evidence="2">Belongs to the SusD family.</text>
</comment>
<accession>A0A069CYG9</accession>
<dbReference type="STRING" id="1121097.GCA_000428125_01341"/>
<dbReference type="Gene3D" id="1.25.40.390">
    <property type="match status" value="1"/>
</dbReference>
<keyword evidence="3" id="KW-0732">Signal</keyword>
<evidence type="ECO:0000256" key="5">
    <source>
        <dbReference type="ARBA" id="ARBA00023237"/>
    </source>
</evidence>
<dbReference type="InterPro" id="IPR012944">
    <property type="entry name" value="SusD_RagB_dom"/>
</dbReference>
<dbReference type="SUPFAM" id="SSF48452">
    <property type="entry name" value="TPR-like"/>
    <property type="match status" value="1"/>
</dbReference>
<dbReference type="CDD" id="cd08977">
    <property type="entry name" value="SusD"/>
    <property type="match status" value="1"/>
</dbReference>
<keyword evidence="5" id="KW-0998">Cell outer membrane</keyword>
<protein>
    <submittedName>
        <fullName evidence="9">Outer membrane protein</fullName>
    </submittedName>
</protein>
<evidence type="ECO:0000259" key="7">
    <source>
        <dbReference type="Pfam" id="PF07980"/>
    </source>
</evidence>
<sequence length="501" mass="56217">MLDSSTETTVCFEDAGDEPGGGGSYISQLKTRKDLWYPVKVFNRLYQSIAAANTAIAKISEASEGNVPGKNDLIGRAKFIRGYNYFQLVQFFGEVPIITTAINPSTEEKTVRRSIDDVYAQAVKDLTEARAALSQDYGKDGNGRRADIPSKHAVDAVLAKLYLTWGAKPLSQAEVEAIKTSRVDPIKPAVDAAKYAKAIEYANAVLNSGNYQLQDNFNDIWGVDKENNSEVIFSIQHFGDGQGDAQGNHQTHCGYTWPGDERAEPHIQYADISLENLLPDNDTRKTVSYVKYVDQSAVGKGIDTLTWPLSIVRPGKWIHASKRENGIIYALSSQPNSIDHIDFRLAEIYLIKAEAQWYTNTGDKGLAAINALRNRAGGESYKLTKITEEAIWEEWSNELAFEQKHWLNLVRWRTLISSILTKVPQYVYYNDNYGSAHREHFGSVKYNNIPADPTRVDFYNRIHKHLHAKVDNINGRFYRFPIPPAEDQTTDLGITPQNPGF</sequence>
<evidence type="ECO:0000259" key="8">
    <source>
        <dbReference type="Pfam" id="PF14322"/>
    </source>
</evidence>
<evidence type="ECO:0000313" key="9">
    <source>
        <dbReference type="EMBL" id="GAK35628.1"/>
    </source>
</evidence>
<dbReference type="Proteomes" id="UP000027601">
    <property type="component" value="Unassembled WGS sequence"/>
</dbReference>
<dbReference type="Pfam" id="PF07980">
    <property type="entry name" value="SusD_RagB"/>
    <property type="match status" value="1"/>
</dbReference>